<evidence type="ECO:0000313" key="1">
    <source>
        <dbReference type="Proteomes" id="UP001515500"/>
    </source>
</evidence>
<keyword evidence="1" id="KW-1185">Reference proteome</keyword>
<name>A0AB40CJZ0_DIOCR</name>
<dbReference type="Proteomes" id="UP001515500">
    <property type="component" value="Chromosome 15"/>
</dbReference>
<dbReference type="GeneID" id="120277026"/>
<reference evidence="2" key="1">
    <citation type="submission" date="2025-08" db="UniProtKB">
        <authorList>
            <consortium name="RefSeq"/>
        </authorList>
    </citation>
    <scope>IDENTIFICATION</scope>
</reference>
<dbReference type="PANTHER" id="PTHR36809:SF1">
    <property type="entry name" value="TRANSMEMBRANE PROTEIN"/>
    <property type="match status" value="1"/>
</dbReference>
<accession>A0AB40CJZ0</accession>
<dbReference type="RefSeq" id="XP_039139704.1">
    <property type="nucleotide sequence ID" value="XM_039283770.1"/>
</dbReference>
<evidence type="ECO:0000313" key="2">
    <source>
        <dbReference type="RefSeq" id="XP_039139704.1"/>
    </source>
</evidence>
<gene>
    <name evidence="2" type="primary">LOC120277026</name>
</gene>
<dbReference type="PANTHER" id="PTHR36809">
    <property type="entry name" value="TRANSMEMBRANE PROTEIN"/>
    <property type="match status" value="1"/>
</dbReference>
<dbReference type="AlphaFoldDB" id="A0AB40CJZ0"/>
<proteinExistence type="predicted"/>
<sequence length="165" mass="17900">MGACSPSPSPLSARSPKWQIRANPCSSEFPDCYRRGWRGSRLSDGCARVRPTTRIRVVDGGADLVAPPEITWQIAIGSLGTPLLSLPFQLSFGCSSFLTPQFSNSSAGVMPFVVAAIEFSKRIVAQRKCGLCGGSGLVQRENYYVKCPGCGGFLPWQSWKRFFTG</sequence>
<organism evidence="1 2">
    <name type="scientific">Dioscorea cayennensis subsp. rotundata</name>
    <name type="common">White Guinea yam</name>
    <name type="synonym">Dioscorea rotundata</name>
    <dbReference type="NCBI Taxonomy" id="55577"/>
    <lineage>
        <taxon>Eukaryota</taxon>
        <taxon>Viridiplantae</taxon>
        <taxon>Streptophyta</taxon>
        <taxon>Embryophyta</taxon>
        <taxon>Tracheophyta</taxon>
        <taxon>Spermatophyta</taxon>
        <taxon>Magnoliopsida</taxon>
        <taxon>Liliopsida</taxon>
        <taxon>Dioscoreales</taxon>
        <taxon>Dioscoreaceae</taxon>
        <taxon>Dioscorea</taxon>
    </lineage>
</organism>
<protein>
    <submittedName>
        <fullName evidence="2">Uncharacterized protein LOC120277026 isoform X1</fullName>
    </submittedName>
</protein>